<feature type="transmembrane region" description="Helical" evidence="9">
    <location>
        <begin position="53"/>
        <end position="83"/>
    </location>
</feature>
<evidence type="ECO:0000256" key="6">
    <source>
        <dbReference type="ARBA" id="ARBA00022989"/>
    </source>
</evidence>
<comment type="caution">
    <text evidence="10">The sequence shown here is derived from an EMBL/GenBank/DDBJ whole genome shotgun (WGS) entry which is preliminary data.</text>
</comment>
<dbReference type="NCBIfam" id="TIGR03049">
    <property type="entry name" value="PS_I_psaK"/>
    <property type="match status" value="1"/>
</dbReference>
<keyword evidence="11" id="KW-1185">Reference proteome</keyword>
<evidence type="ECO:0000256" key="2">
    <source>
        <dbReference type="ARBA" id="ARBA00006458"/>
    </source>
</evidence>
<dbReference type="GO" id="GO:0015979">
    <property type="term" value="P:photosynthesis"/>
    <property type="evidence" value="ECO:0007669"/>
    <property type="project" value="UniProtKB-UniRule"/>
</dbReference>
<dbReference type="PROSITE" id="PS01026">
    <property type="entry name" value="PHOTOSYSTEM_I_PSAGK"/>
    <property type="match status" value="1"/>
</dbReference>
<evidence type="ECO:0000256" key="4">
    <source>
        <dbReference type="ARBA" id="ARBA00022692"/>
    </source>
</evidence>
<gene>
    <name evidence="9 10" type="primary">psaK</name>
    <name evidence="10" type="ORF">V0288_24695</name>
</gene>
<evidence type="ECO:0000256" key="5">
    <source>
        <dbReference type="ARBA" id="ARBA00022836"/>
    </source>
</evidence>
<evidence type="ECO:0000256" key="3">
    <source>
        <dbReference type="ARBA" id="ARBA00022531"/>
    </source>
</evidence>
<protein>
    <recommendedName>
        <fullName evidence="9">Photosystem I reaction center subunit PsaK</fullName>
    </recommendedName>
    <alternativeName>
        <fullName evidence="9">Photosystem I subunit X</fullName>
    </alternativeName>
</protein>
<keyword evidence="8 9" id="KW-0472">Membrane</keyword>
<dbReference type="InterPro" id="IPR017492">
    <property type="entry name" value="PSI_PsaK"/>
</dbReference>
<dbReference type="EMBL" id="JBAFSM010000094">
    <property type="protein sequence ID" value="MEG3440349.1"/>
    <property type="molecule type" value="Genomic_DNA"/>
</dbReference>
<evidence type="ECO:0000313" key="10">
    <source>
        <dbReference type="EMBL" id="MEG3440349.1"/>
    </source>
</evidence>
<evidence type="ECO:0000256" key="1">
    <source>
        <dbReference type="ARBA" id="ARBA00004141"/>
    </source>
</evidence>
<dbReference type="SUPFAM" id="SSF81563">
    <property type="entry name" value="Photosystem I reaction center subunit X, PsaK"/>
    <property type="match status" value="1"/>
</dbReference>
<keyword evidence="6 9" id="KW-1133">Transmembrane helix</keyword>
<dbReference type="Pfam" id="PF01241">
    <property type="entry name" value="PSI_PSAK"/>
    <property type="match status" value="1"/>
</dbReference>
<name>A0AAW9R211_9CHRO</name>
<dbReference type="HAMAP" id="MF_00474">
    <property type="entry name" value="PSI_PsaK"/>
    <property type="match status" value="1"/>
</dbReference>
<feature type="transmembrane region" description="Helical" evidence="9">
    <location>
        <begin position="24"/>
        <end position="41"/>
    </location>
</feature>
<sequence length="88" mass="8777">MYSSLLLAAASVPASIEWSPKVAIVMIICNIIAIAFGKATIKQPSVGPSLPSPNLFGGFGLGAVLGTASFGHILGAGTILGLARLGVL</sequence>
<evidence type="ECO:0000256" key="7">
    <source>
        <dbReference type="ARBA" id="ARBA00023078"/>
    </source>
</evidence>
<dbReference type="GO" id="GO:0009522">
    <property type="term" value="C:photosystem I"/>
    <property type="evidence" value="ECO:0007669"/>
    <property type="project" value="UniProtKB-KW"/>
</dbReference>
<keyword evidence="3 9" id="KW-0602">Photosynthesis</keyword>
<keyword evidence="7 9" id="KW-0793">Thylakoid</keyword>
<dbReference type="AlphaFoldDB" id="A0AAW9R211"/>
<dbReference type="Gene3D" id="1.20.860.20">
    <property type="entry name" value="Photosystem I PsaK, reaction centre"/>
    <property type="match status" value="1"/>
</dbReference>
<evidence type="ECO:0000256" key="8">
    <source>
        <dbReference type="ARBA" id="ARBA00023136"/>
    </source>
</evidence>
<dbReference type="InterPro" id="IPR035982">
    <property type="entry name" value="PSI_centre_PsaK_sf"/>
</dbReference>
<evidence type="ECO:0000313" key="11">
    <source>
        <dbReference type="Proteomes" id="UP001328733"/>
    </source>
</evidence>
<comment type="similarity">
    <text evidence="2 9">Belongs to the PsaG/PsaK family.</text>
</comment>
<evidence type="ECO:0000256" key="9">
    <source>
        <dbReference type="HAMAP-Rule" id="MF_00474"/>
    </source>
</evidence>
<keyword evidence="5 9" id="KW-0603">Photosystem I</keyword>
<dbReference type="InterPro" id="IPR037101">
    <property type="entry name" value="PSI_PsaK_bact"/>
</dbReference>
<dbReference type="RefSeq" id="WP_332867818.1">
    <property type="nucleotide sequence ID" value="NZ_JBAFSM010000094.1"/>
</dbReference>
<proteinExistence type="inferred from homology"/>
<dbReference type="InterPro" id="IPR000549">
    <property type="entry name" value="PSI_PsaG/PsaK"/>
</dbReference>
<dbReference type="GO" id="GO:0031676">
    <property type="term" value="C:plasma membrane-derived thylakoid membrane"/>
    <property type="evidence" value="ECO:0007669"/>
    <property type="project" value="UniProtKB-SubCell"/>
</dbReference>
<accession>A0AAW9R211</accession>
<keyword evidence="4 9" id="KW-0812">Transmembrane</keyword>
<dbReference type="Proteomes" id="UP001328733">
    <property type="component" value="Unassembled WGS sequence"/>
</dbReference>
<reference evidence="10 11" key="1">
    <citation type="submission" date="2024-01" db="EMBL/GenBank/DDBJ databases">
        <title>Genomic insights into the taxonomy and metabolism of the cyanobacterium Pannus brasiliensis CCIBt3594.</title>
        <authorList>
            <person name="Machado M."/>
            <person name="Botero N.B."/>
            <person name="Andreote A.P.D."/>
            <person name="Feitosa A.M.T."/>
            <person name="Popin R."/>
            <person name="Sivonen K."/>
            <person name="Fiore M.F."/>
        </authorList>
    </citation>
    <scope>NUCLEOTIDE SEQUENCE [LARGE SCALE GENOMIC DNA]</scope>
    <source>
        <strain evidence="10 11">CCIBt3594</strain>
    </source>
</reference>
<organism evidence="10 11">
    <name type="scientific">Pannus brasiliensis CCIBt3594</name>
    <dbReference type="NCBI Taxonomy" id="1427578"/>
    <lineage>
        <taxon>Bacteria</taxon>
        <taxon>Bacillati</taxon>
        <taxon>Cyanobacteriota</taxon>
        <taxon>Cyanophyceae</taxon>
        <taxon>Oscillatoriophycideae</taxon>
        <taxon>Chroococcales</taxon>
        <taxon>Microcystaceae</taxon>
        <taxon>Pannus</taxon>
    </lineage>
</organism>
<comment type="subcellular location">
    <subcellularLocation>
        <location evidence="9">Cellular thylakoid membrane</location>
        <topology evidence="9">Multi-pass membrane protein</topology>
    </subcellularLocation>
    <subcellularLocation>
        <location evidence="1">Membrane</location>
        <topology evidence="1">Multi-pass membrane protein</topology>
    </subcellularLocation>
</comment>